<evidence type="ECO:0000313" key="7">
    <source>
        <dbReference type="Proteomes" id="UP000694620"/>
    </source>
</evidence>
<protein>
    <submittedName>
        <fullName evidence="6">Transmembrane protein 244</fullName>
    </submittedName>
</protein>
<evidence type="ECO:0000256" key="4">
    <source>
        <dbReference type="ARBA" id="ARBA00023136"/>
    </source>
</evidence>
<dbReference type="AlphaFoldDB" id="A0A8C4RMX4"/>
<gene>
    <name evidence="6" type="primary">TMEM244</name>
</gene>
<dbReference type="Pfam" id="PF09801">
    <property type="entry name" value="SYS1"/>
    <property type="match status" value="1"/>
</dbReference>
<reference evidence="6" key="1">
    <citation type="submission" date="2021-06" db="EMBL/GenBank/DDBJ databases">
        <authorList>
            <consortium name="Wellcome Sanger Institute Data Sharing"/>
        </authorList>
    </citation>
    <scope>NUCLEOTIDE SEQUENCE [LARGE SCALE GENOMIC DNA]</scope>
</reference>
<proteinExistence type="predicted"/>
<evidence type="ECO:0000256" key="1">
    <source>
        <dbReference type="ARBA" id="ARBA00004141"/>
    </source>
</evidence>
<dbReference type="InterPro" id="IPR019185">
    <property type="entry name" value="Integral_membrane_SYS1-rel"/>
</dbReference>
<evidence type="ECO:0000256" key="3">
    <source>
        <dbReference type="ARBA" id="ARBA00022989"/>
    </source>
</evidence>
<keyword evidence="2 5" id="KW-0812">Transmembrane</keyword>
<reference evidence="6" key="3">
    <citation type="submission" date="2025-09" db="UniProtKB">
        <authorList>
            <consortium name="Ensembl"/>
        </authorList>
    </citation>
    <scope>IDENTIFICATION</scope>
</reference>
<name>A0A8C4RMX4_ERPCA</name>
<dbReference type="Ensembl" id="ENSECRT00000004068.1">
    <property type="protein sequence ID" value="ENSECRP00000004004.1"/>
    <property type="gene ID" value="ENSECRG00000002731.1"/>
</dbReference>
<evidence type="ECO:0000313" key="6">
    <source>
        <dbReference type="Ensembl" id="ENSECRP00000004004.1"/>
    </source>
</evidence>
<sequence length="128" mass="14557">KLASALVYHQRRHRALNLCLSLFLYVCVCVCVRVLETEDALNLISLEVSYAVSGLLFVWIVEEWVWDYAITITLFHIGLTTAVMSDFPAAVHWWIALGSGLSVMIIGGQLLAYKLYKNNFIYPVLEDF</sequence>
<dbReference type="Proteomes" id="UP000694620">
    <property type="component" value="Chromosome 3"/>
</dbReference>
<comment type="subcellular location">
    <subcellularLocation>
        <location evidence="1">Membrane</location>
        <topology evidence="1">Multi-pass membrane protein</topology>
    </subcellularLocation>
</comment>
<evidence type="ECO:0000256" key="2">
    <source>
        <dbReference type="ARBA" id="ARBA00022692"/>
    </source>
</evidence>
<keyword evidence="7" id="KW-1185">Reference proteome</keyword>
<accession>A0A8C4RMX4</accession>
<dbReference type="GO" id="GO:0016020">
    <property type="term" value="C:membrane"/>
    <property type="evidence" value="ECO:0007669"/>
    <property type="project" value="UniProtKB-SubCell"/>
</dbReference>
<dbReference type="GeneTree" id="ENSGT00940000154347"/>
<feature type="transmembrane region" description="Helical" evidence="5">
    <location>
        <begin position="15"/>
        <end position="35"/>
    </location>
</feature>
<evidence type="ECO:0000256" key="5">
    <source>
        <dbReference type="SAM" id="Phobius"/>
    </source>
</evidence>
<feature type="transmembrane region" description="Helical" evidence="5">
    <location>
        <begin position="91"/>
        <end position="113"/>
    </location>
</feature>
<keyword evidence="4 5" id="KW-0472">Membrane</keyword>
<keyword evidence="3 5" id="KW-1133">Transmembrane helix</keyword>
<organism evidence="6 7">
    <name type="scientific">Erpetoichthys calabaricus</name>
    <name type="common">Rope fish</name>
    <name type="synonym">Calamoichthys calabaricus</name>
    <dbReference type="NCBI Taxonomy" id="27687"/>
    <lineage>
        <taxon>Eukaryota</taxon>
        <taxon>Metazoa</taxon>
        <taxon>Chordata</taxon>
        <taxon>Craniata</taxon>
        <taxon>Vertebrata</taxon>
        <taxon>Euteleostomi</taxon>
        <taxon>Actinopterygii</taxon>
        <taxon>Polypteriformes</taxon>
        <taxon>Polypteridae</taxon>
        <taxon>Erpetoichthys</taxon>
    </lineage>
</organism>
<reference evidence="6" key="2">
    <citation type="submission" date="2025-08" db="UniProtKB">
        <authorList>
            <consortium name="Ensembl"/>
        </authorList>
    </citation>
    <scope>IDENTIFICATION</scope>
</reference>